<dbReference type="Gene3D" id="2.40.50.140">
    <property type="entry name" value="Nucleic acid-binding proteins"/>
    <property type="match status" value="1"/>
</dbReference>
<dbReference type="Gene3D" id="3.40.50.300">
    <property type="entry name" value="P-loop containing nucleotide triphosphate hydrolases"/>
    <property type="match status" value="1"/>
</dbReference>
<evidence type="ECO:0000259" key="13">
    <source>
        <dbReference type="PROSITE" id="PS50051"/>
    </source>
</evidence>
<dbReference type="InterPro" id="IPR001208">
    <property type="entry name" value="MCM_dom"/>
</dbReference>
<keyword evidence="9" id="KW-0539">Nucleus</keyword>
<dbReference type="SUPFAM" id="SSF50249">
    <property type="entry name" value="Nucleic acid-binding proteins"/>
    <property type="match status" value="1"/>
</dbReference>
<feature type="region of interest" description="Disordered" evidence="12">
    <location>
        <begin position="1"/>
        <end position="28"/>
    </location>
</feature>
<dbReference type="Proteomes" id="UP000267029">
    <property type="component" value="Unassembled WGS sequence"/>
</dbReference>
<feature type="domain" description="MCM C-terminal AAA(+) ATPase" evidence="13">
    <location>
        <begin position="506"/>
        <end position="757"/>
    </location>
</feature>
<keyword evidence="15" id="KW-1185">Reference proteome</keyword>
<evidence type="ECO:0000313" key="14">
    <source>
        <dbReference type="EMBL" id="VDD82120.1"/>
    </source>
</evidence>
<keyword evidence="8 11" id="KW-0238">DNA-binding</keyword>
<dbReference type="GO" id="GO:0042555">
    <property type="term" value="C:MCM complex"/>
    <property type="evidence" value="ECO:0007669"/>
    <property type="project" value="TreeGrafter"/>
</dbReference>
<feature type="compositionally biased region" description="Low complexity" evidence="12">
    <location>
        <begin position="403"/>
        <end position="416"/>
    </location>
</feature>
<dbReference type="STRING" id="53468.A0A0R3UKJ7"/>
<dbReference type="Pfam" id="PF00493">
    <property type="entry name" value="MCM"/>
    <property type="match status" value="2"/>
</dbReference>
<dbReference type="InterPro" id="IPR003593">
    <property type="entry name" value="AAA+_ATPase"/>
</dbReference>
<dbReference type="EC" id="3.6.4.12" evidence="3"/>
<reference evidence="14 15" key="1">
    <citation type="submission" date="2018-10" db="EMBL/GenBank/DDBJ databases">
        <authorList>
            <consortium name="Pathogen Informatics"/>
        </authorList>
    </citation>
    <scope>NUCLEOTIDE SEQUENCE [LARGE SCALE GENOMIC DNA]</scope>
</reference>
<keyword evidence="5 11" id="KW-0547">Nucleotide-binding</keyword>
<comment type="similarity">
    <text evidence="2 11">Belongs to the MCM family.</text>
</comment>
<dbReference type="GO" id="GO:0005524">
    <property type="term" value="F:ATP binding"/>
    <property type="evidence" value="ECO:0007669"/>
    <property type="project" value="UniProtKB-KW"/>
</dbReference>
<feature type="region of interest" description="Disordered" evidence="12">
    <location>
        <begin position="539"/>
        <end position="569"/>
    </location>
</feature>
<gene>
    <name evidence="14" type="ORF">MCOS_LOCUS8123</name>
</gene>
<dbReference type="GO" id="GO:0017116">
    <property type="term" value="F:single-stranded DNA helicase activity"/>
    <property type="evidence" value="ECO:0007669"/>
    <property type="project" value="TreeGrafter"/>
</dbReference>
<name>A0A0R3UKJ7_MESCO</name>
<dbReference type="InterPro" id="IPR012340">
    <property type="entry name" value="NA-bd_OB-fold"/>
</dbReference>
<sequence length="1012" mass="109710">MMLATKAPQDQLGLSNETAEEPPQKSTQAVTDFKSLVLSGIVAARIKNLYEQKTGAAYERPDFRADIAQRESSAYVEQSQPTKTSSVQVKPPAVATMSVSLLTEDVDVDVNGRYDFDGICLFRFEKATTYEPNIEVVKYVKAFIDFIKTECLSGRENGTPASSHVNWAAVEDRPVINIDYSSLKSSPILSKSIPGWPPEPDVEQLFDAKQLLLSLGLAVHTVATEKIYGYSENPFNRNMEVKLPYIAARVTDHYPSTSMWDLRAHHLGNLISIRATVARLGPIRPLCCRLTFRCALCDGEQVLVIEEDGCFASPKSCPEKGCRSKVFYPQFSSKSNLVIDTQTMLLQESGEAENSQDQLPNTGRIPRSITCFLDCDLVDSCVPGDFVHVCGVVNLLPAPTETSSFSSSGSRPPFNSAQEASNEKNNVFNLCLRVNSLTRIFSRSGEDGGTCGKVTQCLTTRLQNLHSNETAGADNSSEVVDLKTTDTNFSISDLYLIREVAEESNLFNLLIASVCPTICGRELVKMAILLALFGGSTSSWGVQARPSQKVREKSPDLSDSSEDDGDCKHADASTMEATQAVSGAPVGNVDSPVRRSSSHVLLVGDPGIGKSQLLRAAANVAPRAVYVCGNTASAAGLTVSTSRDHSGAGLEAGALVLADQGICCIDEFDKISCDPAVLLEVLEQQTVSVARGGYVCNLAACTSVLAAANPVSGHYDSSKTIYENVRVSRSLISRFDLIFILPDRPSENLDHRLSEHVLALHMGQRTKRSRQGNISDASAPSISLESLTESEADSSHDDLPLEARLRFRSGRRQPLSPYVLRKYIAYARAYVHPRMTPEAALIVREFYLKLRKCRGEQRDVFQVTIRQLESLIRLASARARAELREEISEQDARDVCDLMNETGYGTSQSGGAAGDASASFVPTKKRKNASATGTAATKRLLAALHREASLPGGSRSFTTQEIAGIAAKAGLSGDDSILYQRCVPGAPLSILIDNLNNIGALLKRGVDQYSLT</sequence>
<evidence type="ECO:0000256" key="7">
    <source>
        <dbReference type="ARBA" id="ARBA00022840"/>
    </source>
</evidence>
<evidence type="ECO:0000256" key="6">
    <source>
        <dbReference type="ARBA" id="ARBA00022806"/>
    </source>
</evidence>
<dbReference type="GO" id="GO:0005634">
    <property type="term" value="C:nucleus"/>
    <property type="evidence" value="ECO:0007669"/>
    <property type="project" value="TreeGrafter"/>
</dbReference>
<dbReference type="InterPro" id="IPR041562">
    <property type="entry name" value="MCM_lid"/>
</dbReference>
<dbReference type="SMART" id="SM00382">
    <property type="entry name" value="AAA"/>
    <property type="match status" value="1"/>
</dbReference>
<dbReference type="InterPro" id="IPR018525">
    <property type="entry name" value="MCM_CS"/>
</dbReference>
<keyword evidence="6" id="KW-0347">Helicase</keyword>
<evidence type="ECO:0000256" key="2">
    <source>
        <dbReference type="ARBA" id="ARBA00008010"/>
    </source>
</evidence>
<dbReference type="EMBL" id="UXSR01005456">
    <property type="protein sequence ID" value="VDD82120.1"/>
    <property type="molecule type" value="Genomic_DNA"/>
</dbReference>
<comment type="subcellular location">
    <subcellularLocation>
        <location evidence="1">Nucleus</location>
    </subcellularLocation>
</comment>
<dbReference type="InterPro" id="IPR056875">
    <property type="entry name" value="MCM8/REC_WHD"/>
</dbReference>
<dbReference type="PANTHER" id="PTHR11630:SF47">
    <property type="entry name" value="DNA HELICASE MCM8"/>
    <property type="match status" value="1"/>
</dbReference>
<evidence type="ECO:0000256" key="8">
    <source>
        <dbReference type="ARBA" id="ARBA00023125"/>
    </source>
</evidence>
<evidence type="ECO:0000256" key="11">
    <source>
        <dbReference type="RuleBase" id="RU004070"/>
    </source>
</evidence>
<dbReference type="InterPro" id="IPR027417">
    <property type="entry name" value="P-loop_NTPase"/>
</dbReference>
<dbReference type="PANTHER" id="PTHR11630">
    <property type="entry name" value="DNA REPLICATION LICENSING FACTOR MCM FAMILY MEMBER"/>
    <property type="match status" value="1"/>
</dbReference>
<feature type="region of interest" description="Disordered" evidence="12">
    <location>
        <begin position="401"/>
        <end position="420"/>
    </location>
</feature>
<keyword evidence="4" id="KW-0235">DNA replication</keyword>
<evidence type="ECO:0000256" key="9">
    <source>
        <dbReference type="ARBA" id="ARBA00023242"/>
    </source>
</evidence>
<evidence type="ECO:0000256" key="5">
    <source>
        <dbReference type="ARBA" id="ARBA00022741"/>
    </source>
</evidence>
<organism evidence="14 15">
    <name type="scientific">Mesocestoides corti</name>
    <name type="common">Flatworm</name>
    <dbReference type="NCBI Taxonomy" id="53468"/>
    <lineage>
        <taxon>Eukaryota</taxon>
        <taxon>Metazoa</taxon>
        <taxon>Spiralia</taxon>
        <taxon>Lophotrochozoa</taxon>
        <taxon>Platyhelminthes</taxon>
        <taxon>Cestoda</taxon>
        <taxon>Eucestoda</taxon>
        <taxon>Cyclophyllidea</taxon>
        <taxon>Mesocestoididae</taxon>
        <taxon>Mesocestoides</taxon>
    </lineage>
</organism>
<evidence type="ECO:0000256" key="1">
    <source>
        <dbReference type="ARBA" id="ARBA00004123"/>
    </source>
</evidence>
<dbReference type="AlphaFoldDB" id="A0A0R3UKJ7"/>
<evidence type="ECO:0000256" key="4">
    <source>
        <dbReference type="ARBA" id="ARBA00022705"/>
    </source>
</evidence>
<dbReference type="InterPro" id="IPR033762">
    <property type="entry name" value="MCM_OB"/>
</dbReference>
<dbReference type="PROSITE" id="PS50051">
    <property type="entry name" value="MCM_2"/>
    <property type="match status" value="1"/>
</dbReference>
<evidence type="ECO:0000256" key="12">
    <source>
        <dbReference type="SAM" id="MobiDB-lite"/>
    </source>
</evidence>
<dbReference type="InterPro" id="IPR031327">
    <property type="entry name" value="MCM"/>
</dbReference>
<dbReference type="SUPFAM" id="SSF52540">
    <property type="entry name" value="P-loop containing nucleoside triphosphate hydrolases"/>
    <property type="match status" value="1"/>
</dbReference>
<evidence type="ECO:0000256" key="10">
    <source>
        <dbReference type="ARBA" id="ARBA00042306"/>
    </source>
</evidence>
<dbReference type="Pfam" id="PF17855">
    <property type="entry name" value="MCM_lid"/>
    <property type="match status" value="1"/>
</dbReference>
<dbReference type="GO" id="GO:0006260">
    <property type="term" value="P:DNA replication"/>
    <property type="evidence" value="ECO:0007669"/>
    <property type="project" value="InterPro"/>
</dbReference>
<dbReference type="Pfam" id="PF17207">
    <property type="entry name" value="MCM_OB"/>
    <property type="match status" value="1"/>
</dbReference>
<accession>A0A0R3UKJ7</accession>
<evidence type="ECO:0000256" key="3">
    <source>
        <dbReference type="ARBA" id="ARBA00012551"/>
    </source>
</evidence>
<dbReference type="OrthoDB" id="422555at2759"/>
<dbReference type="PRINTS" id="PR01657">
    <property type="entry name" value="MCMFAMILY"/>
</dbReference>
<proteinExistence type="inferred from homology"/>
<keyword evidence="7 11" id="KW-0067">ATP-binding</keyword>
<protein>
    <recommendedName>
        <fullName evidence="3">DNA helicase</fullName>
        <ecNumber evidence="3">3.6.4.12</ecNumber>
    </recommendedName>
    <alternativeName>
        <fullName evidence="10">Minichromosome maintenance 8</fullName>
    </alternativeName>
</protein>
<evidence type="ECO:0000313" key="15">
    <source>
        <dbReference type="Proteomes" id="UP000267029"/>
    </source>
</evidence>
<dbReference type="CDD" id="cd22247">
    <property type="entry name" value="MCM8_WHD"/>
    <property type="match status" value="1"/>
</dbReference>
<dbReference type="SMART" id="SM00350">
    <property type="entry name" value="MCM"/>
    <property type="match status" value="1"/>
</dbReference>
<dbReference type="PROSITE" id="PS00847">
    <property type="entry name" value="MCM_1"/>
    <property type="match status" value="1"/>
</dbReference>
<dbReference type="Gene3D" id="2.20.28.10">
    <property type="match status" value="1"/>
</dbReference>
<keyword evidence="6" id="KW-0378">Hydrolase</keyword>
<dbReference type="GO" id="GO:0003697">
    <property type="term" value="F:single-stranded DNA binding"/>
    <property type="evidence" value="ECO:0007669"/>
    <property type="project" value="TreeGrafter"/>
</dbReference>